<feature type="region of interest" description="Disordered" evidence="1">
    <location>
        <begin position="27"/>
        <end position="52"/>
    </location>
</feature>
<name>A0A7J6MMX6_PERCH</name>
<protein>
    <submittedName>
        <fullName evidence="2">Uncharacterized protein</fullName>
    </submittedName>
</protein>
<reference evidence="2 3" key="1">
    <citation type="submission" date="2020-04" db="EMBL/GenBank/DDBJ databases">
        <title>Perkinsus chesapeaki whole genome sequence.</title>
        <authorList>
            <person name="Bogema D.R."/>
        </authorList>
    </citation>
    <scope>NUCLEOTIDE SEQUENCE [LARGE SCALE GENOMIC DNA]</scope>
    <source>
        <strain evidence="2">ATCC PRA-425</strain>
    </source>
</reference>
<accession>A0A7J6MMX6</accession>
<keyword evidence="3" id="KW-1185">Reference proteome</keyword>
<dbReference type="EMBL" id="JAAPAO010000105">
    <property type="protein sequence ID" value="KAF4672580.1"/>
    <property type="molecule type" value="Genomic_DNA"/>
</dbReference>
<dbReference type="Proteomes" id="UP000591131">
    <property type="component" value="Unassembled WGS sequence"/>
</dbReference>
<comment type="caution">
    <text evidence="2">The sequence shown here is derived from an EMBL/GenBank/DDBJ whole genome shotgun (WGS) entry which is preliminary data.</text>
</comment>
<gene>
    <name evidence="2" type="ORF">FOL47_000331</name>
</gene>
<evidence type="ECO:0000313" key="3">
    <source>
        <dbReference type="Proteomes" id="UP000591131"/>
    </source>
</evidence>
<feature type="region of interest" description="Disordered" evidence="1">
    <location>
        <begin position="80"/>
        <end position="108"/>
    </location>
</feature>
<proteinExistence type="predicted"/>
<feature type="region of interest" description="Disordered" evidence="1">
    <location>
        <begin position="192"/>
        <end position="268"/>
    </location>
</feature>
<evidence type="ECO:0000256" key="1">
    <source>
        <dbReference type="SAM" id="MobiDB-lite"/>
    </source>
</evidence>
<organism evidence="2 3">
    <name type="scientific">Perkinsus chesapeaki</name>
    <name type="common">Clam parasite</name>
    <name type="synonym">Perkinsus andrewsi</name>
    <dbReference type="NCBI Taxonomy" id="330153"/>
    <lineage>
        <taxon>Eukaryota</taxon>
        <taxon>Sar</taxon>
        <taxon>Alveolata</taxon>
        <taxon>Perkinsozoa</taxon>
        <taxon>Perkinsea</taxon>
        <taxon>Perkinsida</taxon>
        <taxon>Perkinsidae</taxon>
        <taxon>Perkinsus</taxon>
    </lineage>
</organism>
<evidence type="ECO:0000313" key="2">
    <source>
        <dbReference type="EMBL" id="KAF4672580.1"/>
    </source>
</evidence>
<feature type="compositionally biased region" description="Gly residues" evidence="1">
    <location>
        <begin position="192"/>
        <end position="205"/>
    </location>
</feature>
<sequence length="268" mass="29252">MVKESKDASNVNRTVSETALITASAAYRKAPSWTMTRRPPHQDSSALQRSPGPAAYTLRSTMMEGCATGGFGSKTSDRFVTTPWQHRNPGPTDYTPKEPSETKVFNPSSKLFSLPTASRYAASHEPGKDSPGPAYYLHNHKNIGTDTRKAGFGWAVGPGLGHHELSVKPRPGPDQYIIKSIFERNIESKRGAGIGYGQRGQGTFGGLDKPGESGPGPGGYARTRGKPGPKWTMGQKPDYEKHTGFWKGLEPSPQDFSFTQFQHKKKRS</sequence>
<dbReference type="AlphaFoldDB" id="A0A7J6MMX6"/>
<dbReference type="OrthoDB" id="429991at2759"/>